<dbReference type="GO" id="GO:0005829">
    <property type="term" value="C:cytosol"/>
    <property type="evidence" value="ECO:0007669"/>
    <property type="project" value="TreeGrafter"/>
</dbReference>
<dbReference type="Proteomes" id="UP000092578">
    <property type="component" value="Unassembled WGS sequence"/>
</dbReference>
<feature type="binding site" evidence="10">
    <location>
        <begin position="153"/>
        <end position="156"/>
    </location>
    <ligand>
        <name>substrate</name>
    </ligand>
</feature>
<organism evidence="12 13">
    <name type="scientific">Pseudobacillus wudalianchiensis</name>
    <dbReference type="NCBI Taxonomy" id="1743143"/>
    <lineage>
        <taxon>Bacteria</taxon>
        <taxon>Bacillati</taxon>
        <taxon>Bacillota</taxon>
        <taxon>Bacilli</taxon>
        <taxon>Bacillales</taxon>
        <taxon>Bacillaceae</taxon>
        <taxon>Pseudobacillus</taxon>
    </lineage>
</organism>
<gene>
    <name evidence="12" type="ORF">A8F95_01230</name>
</gene>
<comment type="similarity">
    <text evidence="1 10 11">Belongs to the HAM1 NTPase family.</text>
</comment>
<keyword evidence="6 10" id="KW-0460">Magnesium</keyword>
<evidence type="ECO:0000256" key="5">
    <source>
        <dbReference type="ARBA" id="ARBA00022801"/>
    </source>
</evidence>
<comment type="catalytic activity">
    <reaction evidence="9 10">
        <text>XTP + H2O = XMP + diphosphate + H(+)</text>
        <dbReference type="Rhea" id="RHEA:28610"/>
        <dbReference type="ChEBI" id="CHEBI:15377"/>
        <dbReference type="ChEBI" id="CHEBI:15378"/>
        <dbReference type="ChEBI" id="CHEBI:33019"/>
        <dbReference type="ChEBI" id="CHEBI:57464"/>
        <dbReference type="ChEBI" id="CHEBI:61314"/>
        <dbReference type="EC" id="3.6.1.66"/>
    </reaction>
</comment>
<dbReference type="EMBL" id="MAYT01000001">
    <property type="protein sequence ID" value="OCA92368.1"/>
    <property type="molecule type" value="Genomic_DNA"/>
</dbReference>
<comment type="subunit">
    <text evidence="2 10">Homodimer.</text>
</comment>
<evidence type="ECO:0000256" key="4">
    <source>
        <dbReference type="ARBA" id="ARBA00022741"/>
    </source>
</evidence>
<reference evidence="13" key="1">
    <citation type="submission" date="2016-05" db="EMBL/GenBank/DDBJ databases">
        <authorList>
            <person name="Liu B."/>
            <person name="Wang J."/>
            <person name="Zhu Y."/>
            <person name="Liu G."/>
            <person name="Chen Q."/>
            <person name="Chen Z."/>
            <person name="Lan J."/>
            <person name="Che J."/>
            <person name="Ge C."/>
            <person name="Shi H."/>
            <person name="Pan Z."/>
            <person name="Liu X."/>
        </authorList>
    </citation>
    <scope>NUCLEOTIDE SEQUENCE [LARGE SCALE GENOMIC DNA]</scope>
    <source>
        <strain evidence="13">FJAT-27215</strain>
    </source>
</reference>
<evidence type="ECO:0000313" key="13">
    <source>
        <dbReference type="Proteomes" id="UP000092578"/>
    </source>
</evidence>
<evidence type="ECO:0000256" key="9">
    <source>
        <dbReference type="ARBA" id="ARBA00052017"/>
    </source>
</evidence>
<feature type="binding site" evidence="10">
    <location>
        <position position="71"/>
    </location>
    <ligand>
        <name>substrate</name>
    </ligand>
</feature>
<protein>
    <recommendedName>
        <fullName evidence="10">dITP/XTP pyrophosphatase</fullName>
        <ecNumber evidence="10">3.6.1.66</ecNumber>
    </recommendedName>
    <alternativeName>
        <fullName evidence="10">Non-canonical purine NTP pyrophosphatase</fullName>
    </alternativeName>
    <alternativeName>
        <fullName evidence="10">Non-standard purine NTP pyrophosphatase</fullName>
    </alternativeName>
    <alternativeName>
        <fullName evidence="10">Nucleoside-triphosphate diphosphatase</fullName>
    </alternativeName>
    <alternativeName>
        <fullName evidence="10">Nucleoside-triphosphate pyrophosphatase</fullName>
        <shortName evidence="10">NTPase</shortName>
    </alternativeName>
</protein>
<dbReference type="GO" id="GO:0009146">
    <property type="term" value="P:purine nucleoside triphosphate catabolic process"/>
    <property type="evidence" value="ECO:0007669"/>
    <property type="project" value="UniProtKB-UniRule"/>
</dbReference>
<dbReference type="GO" id="GO:0035870">
    <property type="term" value="F:dITP diphosphatase activity"/>
    <property type="evidence" value="ECO:0007669"/>
    <property type="project" value="UniProtKB-UniRule"/>
</dbReference>
<comment type="caution">
    <text evidence="12">The sequence shown here is derived from an EMBL/GenBank/DDBJ whole genome shotgun (WGS) entry which is preliminary data.</text>
</comment>
<dbReference type="NCBIfam" id="NF011397">
    <property type="entry name" value="PRK14822.1"/>
    <property type="match status" value="1"/>
</dbReference>
<evidence type="ECO:0000256" key="6">
    <source>
        <dbReference type="ARBA" id="ARBA00022842"/>
    </source>
</evidence>
<dbReference type="GO" id="GO:0000166">
    <property type="term" value="F:nucleotide binding"/>
    <property type="evidence" value="ECO:0007669"/>
    <property type="project" value="UniProtKB-KW"/>
</dbReference>
<sequence length="202" mass="21867">MNKVIIATKNEGKAKEFSSLFAEYGIEVQTLLDYPSLPDVEETGHTFEENAVLKAEAIANETGQLVIADDSGLSIDALDGRPGVYSARYAGVKKDDEANIQKVLAELKGVPEEKRTARFHCVLAIARPGEKTVTVSGSCEGKITSEKQGANGFGYDPIFWMEGFKKTMAELQPEEKNSVSHRGGAMKKLGALLPEIMGGETR</sequence>
<comment type="catalytic activity">
    <reaction evidence="8 10">
        <text>dITP + H2O = dIMP + diphosphate + H(+)</text>
        <dbReference type="Rhea" id="RHEA:28342"/>
        <dbReference type="ChEBI" id="CHEBI:15377"/>
        <dbReference type="ChEBI" id="CHEBI:15378"/>
        <dbReference type="ChEBI" id="CHEBI:33019"/>
        <dbReference type="ChEBI" id="CHEBI:61194"/>
        <dbReference type="ChEBI" id="CHEBI:61382"/>
        <dbReference type="EC" id="3.6.1.66"/>
    </reaction>
</comment>
<keyword evidence="5 10" id="KW-0378">Hydrolase</keyword>
<comment type="catalytic activity">
    <reaction evidence="10">
        <text>ITP + H2O = IMP + diphosphate + H(+)</text>
        <dbReference type="Rhea" id="RHEA:29399"/>
        <dbReference type="ChEBI" id="CHEBI:15377"/>
        <dbReference type="ChEBI" id="CHEBI:15378"/>
        <dbReference type="ChEBI" id="CHEBI:33019"/>
        <dbReference type="ChEBI" id="CHEBI:58053"/>
        <dbReference type="ChEBI" id="CHEBI:61402"/>
        <dbReference type="EC" id="3.6.1.66"/>
    </reaction>
</comment>
<feature type="binding site" evidence="10">
    <location>
        <position position="176"/>
    </location>
    <ligand>
        <name>substrate</name>
    </ligand>
</feature>
<accession>A0A1B9B8F6</accession>
<dbReference type="PANTHER" id="PTHR11067:SF9">
    <property type="entry name" value="INOSINE TRIPHOSPHATE PYROPHOSPHATASE"/>
    <property type="match status" value="1"/>
</dbReference>
<evidence type="ECO:0000256" key="2">
    <source>
        <dbReference type="ARBA" id="ARBA00011738"/>
    </source>
</evidence>
<dbReference type="AlphaFoldDB" id="A0A1B9B8F6"/>
<dbReference type="Gene3D" id="3.90.950.10">
    <property type="match status" value="1"/>
</dbReference>
<dbReference type="CDD" id="cd00515">
    <property type="entry name" value="HAM1"/>
    <property type="match status" value="1"/>
</dbReference>
<keyword evidence="4 10" id="KW-0547">Nucleotide-binding</keyword>
<comment type="function">
    <text evidence="10">Pyrophosphatase that catalyzes the hydrolysis of nucleoside triphosphates to their monophosphate derivatives, with a high preference for the non-canonical purine nucleotides XTP (xanthosine triphosphate), dITP (deoxyinosine triphosphate) and ITP. Seems to function as a house-cleaning enzyme that removes non-canonical purine nucleotides from the nucleotide pool, thus preventing their incorporation into DNA/RNA and avoiding chromosomal lesions.</text>
</comment>
<evidence type="ECO:0000256" key="11">
    <source>
        <dbReference type="RuleBase" id="RU003781"/>
    </source>
</evidence>
<proteinExistence type="inferred from homology"/>
<dbReference type="GO" id="GO:0036220">
    <property type="term" value="F:ITP diphosphatase activity"/>
    <property type="evidence" value="ECO:0007669"/>
    <property type="project" value="UniProtKB-UniRule"/>
</dbReference>
<evidence type="ECO:0000256" key="3">
    <source>
        <dbReference type="ARBA" id="ARBA00022723"/>
    </source>
</evidence>
<feature type="active site" description="Proton acceptor" evidence="10">
    <location>
        <position position="70"/>
    </location>
</feature>
<dbReference type="SUPFAM" id="SSF52972">
    <property type="entry name" value="ITPase-like"/>
    <property type="match status" value="1"/>
</dbReference>
<evidence type="ECO:0000313" key="12">
    <source>
        <dbReference type="EMBL" id="OCA92368.1"/>
    </source>
</evidence>
<dbReference type="FunFam" id="3.90.950.10:FF:000001">
    <property type="entry name" value="dITP/XTP pyrophosphatase"/>
    <property type="match status" value="1"/>
</dbReference>
<feature type="binding site" evidence="10">
    <location>
        <begin position="181"/>
        <end position="182"/>
    </location>
    <ligand>
        <name>substrate</name>
    </ligand>
</feature>
<dbReference type="PANTHER" id="PTHR11067">
    <property type="entry name" value="INOSINE TRIPHOSPHATE PYROPHOSPHATASE/HAM1 PROTEIN"/>
    <property type="match status" value="1"/>
</dbReference>
<comment type="cofactor">
    <cofactor evidence="10">
        <name>Mg(2+)</name>
        <dbReference type="ChEBI" id="CHEBI:18420"/>
    </cofactor>
    <text evidence="10">Binds 1 Mg(2+) ion per subunit.</text>
</comment>
<evidence type="ECO:0000256" key="1">
    <source>
        <dbReference type="ARBA" id="ARBA00008023"/>
    </source>
</evidence>
<dbReference type="InterPro" id="IPR020922">
    <property type="entry name" value="dITP/XTP_pyrophosphatase"/>
</dbReference>
<keyword evidence="13" id="KW-1185">Reference proteome</keyword>
<evidence type="ECO:0000256" key="10">
    <source>
        <dbReference type="HAMAP-Rule" id="MF_01405"/>
    </source>
</evidence>
<feature type="binding site" evidence="10">
    <location>
        <begin position="8"/>
        <end position="13"/>
    </location>
    <ligand>
        <name>substrate</name>
    </ligand>
</feature>
<feature type="binding site" evidence="10">
    <location>
        <position position="70"/>
    </location>
    <ligand>
        <name>Mg(2+)</name>
        <dbReference type="ChEBI" id="CHEBI:18420"/>
    </ligand>
</feature>
<dbReference type="EC" id="3.6.1.66" evidence="10"/>
<keyword evidence="7 10" id="KW-0546">Nucleotide metabolism</keyword>
<dbReference type="GO" id="GO:0009117">
    <property type="term" value="P:nucleotide metabolic process"/>
    <property type="evidence" value="ECO:0007669"/>
    <property type="project" value="UniProtKB-KW"/>
</dbReference>
<keyword evidence="3 10" id="KW-0479">Metal-binding</keyword>
<dbReference type="NCBIfam" id="TIGR00042">
    <property type="entry name" value="RdgB/HAM1 family non-canonical purine NTP pyrophosphatase"/>
    <property type="match status" value="1"/>
</dbReference>
<feature type="binding site" evidence="10">
    <location>
        <position position="41"/>
    </location>
    <ligand>
        <name>Mg(2+)</name>
        <dbReference type="ChEBI" id="CHEBI:18420"/>
    </ligand>
</feature>
<dbReference type="GO" id="GO:0046872">
    <property type="term" value="F:metal ion binding"/>
    <property type="evidence" value="ECO:0007669"/>
    <property type="project" value="UniProtKB-KW"/>
</dbReference>
<dbReference type="GO" id="GO:0017111">
    <property type="term" value="F:ribonucleoside triphosphate phosphatase activity"/>
    <property type="evidence" value="ECO:0007669"/>
    <property type="project" value="InterPro"/>
</dbReference>
<dbReference type="HAMAP" id="MF_01405">
    <property type="entry name" value="Non_canon_purine_NTPase"/>
    <property type="match status" value="1"/>
</dbReference>
<dbReference type="Pfam" id="PF01725">
    <property type="entry name" value="Ham1p_like"/>
    <property type="match status" value="1"/>
</dbReference>
<dbReference type="InterPro" id="IPR029001">
    <property type="entry name" value="ITPase-like_fam"/>
</dbReference>
<dbReference type="RefSeq" id="WP_065408882.1">
    <property type="nucleotide sequence ID" value="NZ_MAYT01000001.1"/>
</dbReference>
<evidence type="ECO:0000256" key="7">
    <source>
        <dbReference type="ARBA" id="ARBA00023080"/>
    </source>
</evidence>
<evidence type="ECO:0000256" key="8">
    <source>
        <dbReference type="ARBA" id="ARBA00051875"/>
    </source>
</evidence>
<dbReference type="GO" id="GO:0036222">
    <property type="term" value="F:XTP diphosphatase activity"/>
    <property type="evidence" value="ECO:0007669"/>
    <property type="project" value="UniProtKB-UniRule"/>
</dbReference>
<name>A0A1B9B8F6_9BACI</name>
<dbReference type="InterPro" id="IPR002637">
    <property type="entry name" value="RdgB/HAM1"/>
</dbReference>